<comment type="caution">
    <text evidence="4">The sequence shown here is derived from an EMBL/GenBank/DDBJ whole genome shotgun (WGS) entry which is preliminary data.</text>
</comment>
<evidence type="ECO:0000256" key="1">
    <source>
        <dbReference type="SAM" id="MobiDB-lite"/>
    </source>
</evidence>
<dbReference type="PANTHER" id="PTHR21666:SF270">
    <property type="entry name" value="MUREIN HYDROLASE ACTIVATOR ENVC"/>
    <property type="match status" value="1"/>
</dbReference>
<feature type="compositionally biased region" description="Pro residues" evidence="1">
    <location>
        <begin position="73"/>
        <end position="89"/>
    </location>
</feature>
<keyword evidence="2" id="KW-0812">Transmembrane</keyword>
<accession>A0A9D0YRH7</accession>
<dbReference type="GO" id="GO:0004222">
    <property type="term" value="F:metalloendopeptidase activity"/>
    <property type="evidence" value="ECO:0007669"/>
    <property type="project" value="TreeGrafter"/>
</dbReference>
<dbReference type="InterPro" id="IPR011055">
    <property type="entry name" value="Dup_hybrid_motif"/>
</dbReference>
<feature type="compositionally biased region" description="Low complexity" evidence="1">
    <location>
        <begin position="63"/>
        <end position="72"/>
    </location>
</feature>
<feature type="domain" description="M23ase beta-sheet core" evidence="3">
    <location>
        <begin position="128"/>
        <end position="226"/>
    </location>
</feature>
<reference evidence="4" key="1">
    <citation type="submission" date="2020-10" db="EMBL/GenBank/DDBJ databases">
        <authorList>
            <person name="Gilroy R."/>
        </authorList>
    </citation>
    <scope>NUCLEOTIDE SEQUENCE</scope>
    <source>
        <strain evidence="4">ChiGjej2B2-12916</strain>
    </source>
</reference>
<feature type="region of interest" description="Disordered" evidence="1">
    <location>
        <begin position="56"/>
        <end position="99"/>
    </location>
</feature>
<sequence>MNQKPNLWQRAVEFVTGKGFYLAVLVCVMVIGLSAYFMIQSVRSNLSKTADHQASSTASITVTPAPRATATPRPTPKPTPTPAPTPQPTPEATAQPTSAYSWPMSGTVISSFSVEALSYNETMGDWRTHDGIDIASSLGTRVQATAKGVVSAVYEDDVMGVTVVVDHGNELFSVYSNLEENPPVAVGDTVASDTVVGEVGETSVAESGKQPHLHFAMYQGDAPINPEDYLGQ</sequence>
<evidence type="ECO:0000256" key="2">
    <source>
        <dbReference type="SAM" id="Phobius"/>
    </source>
</evidence>
<evidence type="ECO:0000259" key="3">
    <source>
        <dbReference type="Pfam" id="PF01551"/>
    </source>
</evidence>
<dbReference type="CDD" id="cd12797">
    <property type="entry name" value="M23_peptidase"/>
    <property type="match status" value="1"/>
</dbReference>
<keyword evidence="2" id="KW-0472">Membrane</keyword>
<keyword evidence="2" id="KW-1133">Transmembrane helix</keyword>
<dbReference type="AlphaFoldDB" id="A0A9D0YRH7"/>
<dbReference type="InterPro" id="IPR016047">
    <property type="entry name" value="M23ase_b-sheet_dom"/>
</dbReference>
<organism evidence="4 5">
    <name type="scientific">Candidatus Enterenecus faecium</name>
    <dbReference type="NCBI Taxonomy" id="2840780"/>
    <lineage>
        <taxon>Bacteria</taxon>
        <taxon>Bacillati</taxon>
        <taxon>Bacillota</taxon>
        <taxon>Clostridia</taxon>
        <taxon>Eubacteriales</taxon>
        <taxon>Candidatus Enterenecus</taxon>
    </lineage>
</organism>
<evidence type="ECO:0000313" key="4">
    <source>
        <dbReference type="EMBL" id="HIQ60689.1"/>
    </source>
</evidence>
<reference evidence="4" key="2">
    <citation type="journal article" date="2021" name="PeerJ">
        <title>Extensive microbial diversity within the chicken gut microbiome revealed by metagenomics and culture.</title>
        <authorList>
            <person name="Gilroy R."/>
            <person name="Ravi A."/>
            <person name="Getino M."/>
            <person name="Pursley I."/>
            <person name="Horton D.L."/>
            <person name="Alikhan N.F."/>
            <person name="Baker D."/>
            <person name="Gharbi K."/>
            <person name="Hall N."/>
            <person name="Watson M."/>
            <person name="Adriaenssens E.M."/>
            <person name="Foster-Nyarko E."/>
            <person name="Jarju S."/>
            <person name="Secka A."/>
            <person name="Antonio M."/>
            <person name="Oren A."/>
            <person name="Chaudhuri R.R."/>
            <person name="La Ragione R."/>
            <person name="Hildebrand F."/>
            <person name="Pallen M.J."/>
        </authorList>
    </citation>
    <scope>NUCLEOTIDE SEQUENCE</scope>
    <source>
        <strain evidence="4">ChiGjej2B2-12916</strain>
    </source>
</reference>
<dbReference type="PANTHER" id="PTHR21666">
    <property type="entry name" value="PEPTIDASE-RELATED"/>
    <property type="match status" value="1"/>
</dbReference>
<dbReference type="InterPro" id="IPR050570">
    <property type="entry name" value="Cell_wall_metabolism_enzyme"/>
</dbReference>
<dbReference type="Pfam" id="PF01551">
    <property type="entry name" value="Peptidase_M23"/>
    <property type="match status" value="1"/>
</dbReference>
<gene>
    <name evidence="4" type="ORF">IAD31_03715</name>
</gene>
<dbReference type="SUPFAM" id="SSF51261">
    <property type="entry name" value="Duplicated hybrid motif"/>
    <property type="match status" value="1"/>
</dbReference>
<dbReference type="Gene3D" id="2.70.70.10">
    <property type="entry name" value="Glucose Permease (Domain IIA)"/>
    <property type="match status" value="1"/>
</dbReference>
<dbReference type="EMBL" id="DVFO01000034">
    <property type="protein sequence ID" value="HIQ60689.1"/>
    <property type="molecule type" value="Genomic_DNA"/>
</dbReference>
<name>A0A9D0YRH7_9FIRM</name>
<proteinExistence type="predicted"/>
<dbReference type="Proteomes" id="UP000886879">
    <property type="component" value="Unassembled WGS sequence"/>
</dbReference>
<evidence type="ECO:0000313" key="5">
    <source>
        <dbReference type="Proteomes" id="UP000886879"/>
    </source>
</evidence>
<feature type="transmembrane region" description="Helical" evidence="2">
    <location>
        <begin position="20"/>
        <end position="39"/>
    </location>
</feature>
<protein>
    <submittedName>
        <fullName evidence="4">M23 family metallopeptidase</fullName>
    </submittedName>
</protein>